<evidence type="ECO:0000313" key="4">
    <source>
        <dbReference type="Proteomes" id="UP000549911"/>
    </source>
</evidence>
<proteinExistence type="predicted"/>
<keyword evidence="4" id="KW-1185">Reference proteome</keyword>
<sequence length="295" mass="30925">MSIPVTPARAHALRLALGTLALSGVLAGCSGSGGSGDDGQVEAGHTHAPGQGHTSLAVGDGTRVSEVGYSLAAVKVRERADGIGELSFRIDDYEGNPVTDYVEELTKELHLYLVNDELTVFRHLHPTRDEDGTWTAPFDVPDAGGYRVVTEFVAVDEGGNGDHVVLGRPLALPPGDPGDTAAEDTVVGVTVSEAPTTGPNGELRLVVRDAAGRPVELGTYLGAYSHVTGFEEETGAMVHLHPLDAPDVTEDGSELTFHAEIEQAGDYRLFVQVRVDGFLHTVPVELTVDDASGSA</sequence>
<reference evidence="3 4" key="1">
    <citation type="submission" date="2020-07" db="EMBL/GenBank/DDBJ databases">
        <authorList>
            <person name="Partida-Martinez L."/>
            <person name="Huntemann M."/>
            <person name="Clum A."/>
            <person name="Wang J."/>
            <person name="Palaniappan K."/>
            <person name="Ritter S."/>
            <person name="Chen I.-M."/>
            <person name="Stamatis D."/>
            <person name="Reddy T."/>
            <person name="O'Malley R."/>
            <person name="Daum C."/>
            <person name="Shapiro N."/>
            <person name="Ivanova N."/>
            <person name="Kyrpides N."/>
            <person name="Woyke T."/>
        </authorList>
    </citation>
    <scope>NUCLEOTIDE SEQUENCE [LARGE SCALE GENOMIC DNA]</scope>
    <source>
        <strain evidence="3 4">AT2.17</strain>
    </source>
</reference>
<comment type="caution">
    <text evidence="3">The sequence shown here is derived from an EMBL/GenBank/DDBJ whole genome shotgun (WGS) entry which is preliminary data.</text>
</comment>
<keyword evidence="2" id="KW-0732">Signal</keyword>
<name>A0A7Y9KQ77_9ACTN</name>
<dbReference type="EMBL" id="JACCBW010000002">
    <property type="protein sequence ID" value="NYE37436.1"/>
    <property type="molecule type" value="Genomic_DNA"/>
</dbReference>
<accession>A0A7Y9KQ77</accession>
<reference evidence="3 4" key="2">
    <citation type="submission" date="2020-08" db="EMBL/GenBank/DDBJ databases">
        <title>The Agave Microbiome: Exploring the role of microbial communities in plant adaptations to desert environments.</title>
        <authorList>
            <person name="Partida-Martinez L.P."/>
        </authorList>
    </citation>
    <scope>NUCLEOTIDE SEQUENCE [LARGE SCALE GENOMIC DNA]</scope>
    <source>
        <strain evidence="3 4">AT2.17</strain>
    </source>
</reference>
<dbReference type="Proteomes" id="UP000549911">
    <property type="component" value="Unassembled WGS sequence"/>
</dbReference>
<evidence type="ECO:0008006" key="5">
    <source>
        <dbReference type="Google" id="ProtNLM"/>
    </source>
</evidence>
<dbReference type="RefSeq" id="WP_179619987.1">
    <property type="nucleotide sequence ID" value="NZ_JACCBW010000002.1"/>
</dbReference>
<dbReference type="AlphaFoldDB" id="A0A7Y9KQ77"/>
<organism evidence="3 4">
    <name type="scientific">Nocardioides cavernae</name>
    <dbReference type="NCBI Taxonomy" id="1921566"/>
    <lineage>
        <taxon>Bacteria</taxon>
        <taxon>Bacillati</taxon>
        <taxon>Actinomycetota</taxon>
        <taxon>Actinomycetes</taxon>
        <taxon>Propionibacteriales</taxon>
        <taxon>Nocardioidaceae</taxon>
        <taxon>Nocardioides</taxon>
    </lineage>
</organism>
<feature type="region of interest" description="Disordered" evidence="1">
    <location>
        <begin position="33"/>
        <end position="59"/>
    </location>
</feature>
<protein>
    <recommendedName>
        <fullName evidence="5">Heavy-metal-associated domain-containing protein</fullName>
    </recommendedName>
</protein>
<evidence type="ECO:0000256" key="2">
    <source>
        <dbReference type="SAM" id="SignalP"/>
    </source>
</evidence>
<evidence type="ECO:0000313" key="3">
    <source>
        <dbReference type="EMBL" id="NYE37436.1"/>
    </source>
</evidence>
<feature type="chain" id="PRO_5039431989" description="Heavy-metal-associated domain-containing protein" evidence="2">
    <location>
        <begin position="28"/>
        <end position="295"/>
    </location>
</feature>
<gene>
    <name evidence="3" type="ORF">F4692_002569</name>
</gene>
<evidence type="ECO:0000256" key="1">
    <source>
        <dbReference type="SAM" id="MobiDB-lite"/>
    </source>
</evidence>
<feature type="signal peptide" evidence="2">
    <location>
        <begin position="1"/>
        <end position="27"/>
    </location>
</feature>